<evidence type="ECO:0000313" key="3">
    <source>
        <dbReference type="Proteomes" id="UP000475037"/>
    </source>
</evidence>
<reference evidence="2 3" key="1">
    <citation type="submission" date="2019-11" db="EMBL/GenBank/DDBJ databases">
        <authorList>
            <person name="Yang C."/>
            <person name="Li F."/>
        </authorList>
    </citation>
    <scope>NUCLEOTIDE SEQUENCE [LARGE SCALE GENOMIC DNA]</scope>
    <source>
        <strain evidence="2">KB4526</strain>
        <tissue evidence="2">Muscle</tissue>
    </source>
</reference>
<evidence type="ECO:0000256" key="1">
    <source>
        <dbReference type="SAM" id="Phobius"/>
    </source>
</evidence>
<dbReference type="AlphaFoldDB" id="A0A6G1AIW2"/>
<dbReference type="Proteomes" id="UP000475037">
    <property type="component" value="Unassembled WGS sequence"/>
</dbReference>
<proteinExistence type="predicted"/>
<dbReference type="EMBL" id="VOAJ01005101">
    <property type="protein sequence ID" value="KAF0875779.1"/>
    <property type="molecule type" value="Genomic_DNA"/>
</dbReference>
<organism evidence="2 3">
    <name type="scientific">Crocuta crocuta</name>
    <name type="common">Spotted hyena</name>
    <dbReference type="NCBI Taxonomy" id="9678"/>
    <lineage>
        <taxon>Eukaryota</taxon>
        <taxon>Metazoa</taxon>
        <taxon>Chordata</taxon>
        <taxon>Craniata</taxon>
        <taxon>Vertebrata</taxon>
        <taxon>Euteleostomi</taxon>
        <taxon>Mammalia</taxon>
        <taxon>Eutheria</taxon>
        <taxon>Laurasiatheria</taxon>
        <taxon>Carnivora</taxon>
        <taxon>Feliformia</taxon>
        <taxon>Hyaenidae</taxon>
        <taxon>Crocuta</taxon>
    </lineage>
</organism>
<feature type="non-terminal residue" evidence="2">
    <location>
        <position position="101"/>
    </location>
</feature>
<comment type="caution">
    <text evidence="2">The sequence shown here is derived from an EMBL/GenBank/DDBJ whole genome shotgun (WGS) entry which is preliminary data.</text>
</comment>
<feature type="transmembrane region" description="Helical" evidence="1">
    <location>
        <begin position="64"/>
        <end position="85"/>
    </location>
</feature>
<name>A0A6G1AIW2_CROCR</name>
<keyword evidence="3" id="KW-1185">Reference proteome</keyword>
<feature type="non-terminal residue" evidence="2">
    <location>
        <position position="1"/>
    </location>
</feature>
<keyword evidence="1" id="KW-1133">Transmembrane helix</keyword>
<accession>A0A6G1AIW2</accession>
<keyword evidence="1" id="KW-0472">Membrane</keyword>
<keyword evidence="1" id="KW-0812">Transmembrane</keyword>
<protein>
    <submittedName>
        <fullName evidence="2">LORF2 protein</fullName>
    </submittedName>
</protein>
<evidence type="ECO:0000313" key="2">
    <source>
        <dbReference type="EMBL" id="KAF0875779.1"/>
    </source>
</evidence>
<sequence length="101" mass="11747">ILKKLKTELLYDPAIALGDINPKDRKMLIQRGTWIPMFIAGLSTIAKSWKEPKCPAIDEWRKMWYIYTMKLLVVLSRIGINFQYISFKKKGMKIRGACLAQ</sequence>
<gene>
    <name evidence="2" type="ORF">FOF47_R03779</name>
</gene>